<organism evidence="1 2">
    <name type="scientific">Haemaphysalis longicornis</name>
    <name type="common">Bush tick</name>
    <dbReference type="NCBI Taxonomy" id="44386"/>
    <lineage>
        <taxon>Eukaryota</taxon>
        <taxon>Metazoa</taxon>
        <taxon>Ecdysozoa</taxon>
        <taxon>Arthropoda</taxon>
        <taxon>Chelicerata</taxon>
        <taxon>Arachnida</taxon>
        <taxon>Acari</taxon>
        <taxon>Parasitiformes</taxon>
        <taxon>Ixodida</taxon>
        <taxon>Ixodoidea</taxon>
        <taxon>Ixodidae</taxon>
        <taxon>Haemaphysalinae</taxon>
        <taxon>Haemaphysalis</taxon>
    </lineage>
</organism>
<evidence type="ECO:0000313" key="1">
    <source>
        <dbReference type="EMBL" id="KAH9372786.1"/>
    </source>
</evidence>
<proteinExistence type="predicted"/>
<dbReference type="Proteomes" id="UP000821853">
    <property type="component" value="Chromosome 4"/>
</dbReference>
<comment type="caution">
    <text evidence="1">The sequence shown here is derived from an EMBL/GenBank/DDBJ whole genome shotgun (WGS) entry which is preliminary data.</text>
</comment>
<sequence length="122" mass="14053">MLKCLKNHRESRQAYVIRWGQSKEALLQTSLGESHGGKHISVAIIDGMHAVTETYSLKADSPNPDIHLHNLWASRLQAQERYRKNSKTLELWIKLNKATAATHRYSKKLQRAPWHPHCSSFN</sequence>
<reference evidence="1 2" key="1">
    <citation type="journal article" date="2020" name="Cell">
        <title>Large-Scale Comparative Analyses of Tick Genomes Elucidate Their Genetic Diversity and Vector Capacities.</title>
        <authorList>
            <consortium name="Tick Genome and Microbiome Consortium (TIGMIC)"/>
            <person name="Jia N."/>
            <person name="Wang J."/>
            <person name="Shi W."/>
            <person name="Du L."/>
            <person name="Sun Y."/>
            <person name="Zhan W."/>
            <person name="Jiang J.F."/>
            <person name="Wang Q."/>
            <person name="Zhang B."/>
            <person name="Ji P."/>
            <person name="Bell-Sakyi L."/>
            <person name="Cui X.M."/>
            <person name="Yuan T.T."/>
            <person name="Jiang B.G."/>
            <person name="Yang W.F."/>
            <person name="Lam T.T."/>
            <person name="Chang Q.C."/>
            <person name="Ding S.J."/>
            <person name="Wang X.J."/>
            <person name="Zhu J.G."/>
            <person name="Ruan X.D."/>
            <person name="Zhao L."/>
            <person name="Wei J.T."/>
            <person name="Ye R.Z."/>
            <person name="Que T.C."/>
            <person name="Du C.H."/>
            <person name="Zhou Y.H."/>
            <person name="Cheng J.X."/>
            <person name="Dai P.F."/>
            <person name="Guo W.B."/>
            <person name="Han X.H."/>
            <person name="Huang E.J."/>
            <person name="Li L.F."/>
            <person name="Wei W."/>
            <person name="Gao Y.C."/>
            <person name="Liu J.Z."/>
            <person name="Shao H.Z."/>
            <person name="Wang X."/>
            <person name="Wang C.C."/>
            <person name="Yang T.C."/>
            <person name="Huo Q.B."/>
            <person name="Li W."/>
            <person name="Chen H.Y."/>
            <person name="Chen S.E."/>
            <person name="Zhou L.G."/>
            <person name="Ni X.B."/>
            <person name="Tian J.H."/>
            <person name="Sheng Y."/>
            <person name="Liu T."/>
            <person name="Pan Y.S."/>
            <person name="Xia L.Y."/>
            <person name="Li J."/>
            <person name="Zhao F."/>
            <person name="Cao W.C."/>
        </authorList>
    </citation>
    <scope>NUCLEOTIDE SEQUENCE [LARGE SCALE GENOMIC DNA]</scope>
    <source>
        <strain evidence="1">HaeL-2018</strain>
    </source>
</reference>
<dbReference type="AlphaFoldDB" id="A0A9J6GBG8"/>
<dbReference type="EMBL" id="JABSTR010000006">
    <property type="protein sequence ID" value="KAH9372786.1"/>
    <property type="molecule type" value="Genomic_DNA"/>
</dbReference>
<dbReference type="VEuPathDB" id="VectorBase:HLOH_045851"/>
<protein>
    <submittedName>
        <fullName evidence="1">Uncharacterized protein</fullName>
    </submittedName>
</protein>
<name>A0A9J6GBG8_HAELO</name>
<gene>
    <name evidence="1" type="ORF">HPB48_014386</name>
</gene>
<accession>A0A9J6GBG8</accession>
<keyword evidence="2" id="KW-1185">Reference proteome</keyword>
<evidence type="ECO:0000313" key="2">
    <source>
        <dbReference type="Proteomes" id="UP000821853"/>
    </source>
</evidence>